<feature type="compositionally biased region" description="Polar residues" evidence="1">
    <location>
        <begin position="63"/>
        <end position="109"/>
    </location>
</feature>
<sequence>MLAPVYTPFYTTILSQSGPLRPLTTSPRKLIDEIQPSTCRMQSHQESVHVGAADPPQRRLQERTQSVAQCSGIQPERSQSSQWQHTGTSLQDLRTTGKATRPVASQQCPGSALGFDVRAPKHFLSGRIPCNSYHPEIIPASGPAMLAGPDLQ</sequence>
<protein>
    <submittedName>
        <fullName evidence="2">Uncharacterized protein</fullName>
    </submittedName>
</protein>
<organism evidence="2 3">
    <name type="scientific">Exophiala dermatitidis</name>
    <name type="common">Black yeast-like fungus</name>
    <name type="synonym">Wangiella dermatitidis</name>
    <dbReference type="NCBI Taxonomy" id="5970"/>
    <lineage>
        <taxon>Eukaryota</taxon>
        <taxon>Fungi</taxon>
        <taxon>Dikarya</taxon>
        <taxon>Ascomycota</taxon>
        <taxon>Pezizomycotina</taxon>
        <taxon>Eurotiomycetes</taxon>
        <taxon>Chaetothyriomycetidae</taxon>
        <taxon>Chaetothyriales</taxon>
        <taxon>Herpotrichiellaceae</taxon>
        <taxon>Exophiala</taxon>
    </lineage>
</organism>
<evidence type="ECO:0000313" key="3">
    <source>
        <dbReference type="Proteomes" id="UP001161757"/>
    </source>
</evidence>
<accession>A0AAN6EW12</accession>
<gene>
    <name evidence="2" type="ORF">HRR80_003774</name>
</gene>
<name>A0AAN6EW12_EXODE</name>
<evidence type="ECO:0000256" key="1">
    <source>
        <dbReference type="SAM" id="MobiDB-lite"/>
    </source>
</evidence>
<dbReference type="AlphaFoldDB" id="A0AAN6EW12"/>
<proteinExistence type="predicted"/>
<dbReference type="Proteomes" id="UP001161757">
    <property type="component" value="Unassembled WGS sequence"/>
</dbReference>
<feature type="region of interest" description="Disordered" evidence="1">
    <location>
        <begin position="41"/>
        <end position="109"/>
    </location>
</feature>
<comment type="caution">
    <text evidence="2">The sequence shown here is derived from an EMBL/GenBank/DDBJ whole genome shotgun (WGS) entry which is preliminary data.</text>
</comment>
<reference evidence="2" key="1">
    <citation type="submission" date="2023-01" db="EMBL/GenBank/DDBJ databases">
        <title>Exophiala dermititidis isolated from Cystic Fibrosis Patient.</title>
        <authorList>
            <person name="Kurbessoian T."/>
            <person name="Crocker A."/>
            <person name="Murante D."/>
            <person name="Hogan D.A."/>
            <person name="Stajich J.E."/>
        </authorList>
    </citation>
    <scope>NUCLEOTIDE SEQUENCE</scope>
    <source>
        <strain evidence="2">Ex8</strain>
    </source>
</reference>
<evidence type="ECO:0000313" key="2">
    <source>
        <dbReference type="EMBL" id="KAJ8992675.1"/>
    </source>
</evidence>
<dbReference type="EMBL" id="JAJGCB010000005">
    <property type="protein sequence ID" value="KAJ8992675.1"/>
    <property type="molecule type" value="Genomic_DNA"/>
</dbReference>